<dbReference type="AlphaFoldDB" id="M0A8H6"/>
<comment type="caution">
    <text evidence="2">The sequence shown here is derived from an EMBL/GenBank/DDBJ whole genome shotgun (WGS) entry which is preliminary data.</text>
</comment>
<gene>
    <name evidence="2" type="ORF">C483_03495</name>
</gene>
<dbReference type="STRING" id="1227493.C483_03495"/>
<dbReference type="SUPFAM" id="SSF52402">
    <property type="entry name" value="Adenine nucleotide alpha hydrolases-like"/>
    <property type="match status" value="1"/>
</dbReference>
<protein>
    <submittedName>
        <fullName evidence="2">UspA domain-containing protein</fullName>
    </submittedName>
</protein>
<evidence type="ECO:0000313" key="3">
    <source>
        <dbReference type="Proteomes" id="UP000011519"/>
    </source>
</evidence>
<dbReference type="Proteomes" id="UP000011519">
    <property type="component" value="Unassembled WGS sequence"/>
</dbReference>
<reference evidence="2 3" key="1">
    <citation type="journal article" date="2014" name="PLoS Genet.">
        <title>Phylogenetically driven sequencing of extremely halophilic archaea reveals strategies for static and dynamic osmo-response.</title>
        <authorList>
            <person name="Becker E.A."/>
            <person name="Seitzer P.M."/>
            <person name="Tritt A."/>
            <person name="Larsen D."/>
            <person name="Krusor M."/>
            <person name="Yao A.I."/>
            <person name="Wu D."/>
            <person name="Madern D."/>
            <person name="Eisen J.A."/>
            <person name="Darling A.E."/>
            <person name="Facciotti M.T."/>
        </authorList>
    </citation>
    <scope>NUCLEOTIDE SEQUENCE [LARGE SCALE GENOMIC DNA]</scope>
    <source>
        <strain evidence="2 3">JCM 10989</strain>
    </source>
</reference>
<dbReference type="PATRIC" id="fig|1227493.4.peg.664"/>
<dbReference type="InterPro" id="IPR006016">
    <property type="entry name" value="UspA"/>
</dbReference>
<dbReference type="InterPro" id="IPR014729">
    <property type="entry name" value="Rossmann-like_a/b/a_fold"/>
</dbReference>
<organism evidence="2 3">
    <name type="scientific">Natrialba hulunbeirensis JCM 10989</name>
    <dbReference type="NCBI Taxonomy" id="1227493"/>
    <lineage>
        <taxon>Archaea</taxon>
        <taxon>Methanobacteriati</taxon>
        <taxon>Methanobacteriota</taxon>
        <taxon>Stenosarchaea group</taxon>
        <taxon>Halobacteria</taxon>
        <taxon>Halobacteriales</taxon>
        <taxon>Natrialbaceae</taxon>
        <taxon>Natrialba</taxon>
    </lineage>
</organism>
<dbReference type="RefSeq" id="WP_006651952.1">
    <property type="nucleotide sequence ID" value="NZ_AOIM01000012.1"/>
</dbReference>
<dbReference type="OrthoDB" id="202478at2157"/>
<dbReference type="EMBL" id="AOIM01000012">
    <property type="protein sequence ID" value="ELY94197.1"/>
    <property type="molecule type" value="Genomic_DNA"/>
</dbReference>
<keyword evidence="3" id="KW-1185">Reference proteome</keyword>
<proteinExistence type="predicted"/>
<dbReference type="Gene3D" id="3.40.50.620">
    <property type="entry name" value="HUPs"/>
    <property type="match status" value="1"/>
</dbReference>
<sequence length="155" mass="17016">MTNSLIEQLLVPIANERDARATCDALESVVDDGVETITVVHVLEQTSGYPDKAPFEARATAAESIFEIVETWFQGGPEIRRELRYGTDVVEEIITAAEAVDASAIGFAHQPESRLKRLLSNTESYRLITESEQPVLVFSRVESAGSDETQTDSEA</sequence>
<name>M0A8H6_9EURY</name>
<evidence type="ECO:0000313" key="2">
    <source>
        <dbReference type="EMBL" id="ELY94197.1"/>
    </source>
</evidence>
<evidence type="ECO:0000259" key="1">
    <source>
        <dbReference type="Pfam" id="PF00582"/>
    </source>
</evidence>
<dbReference type="Pfam" id="PF00582">
    <property type="entry name" value="Usp"/>
    <property type="match status" value="1"/>
</dbReference>
<dbReference type="CDD" id="cd00293">
    <property type="entry name" value="USP-like"/>
    <property type="match status" value="1"/>
</dbReference>
<accession>M0A8H6</accession>
<feature type="domain" description="UspA" evidence="1">
    <location>
        <begin position="8"/>
        <end position="138"/>
    </location>
</feature>